<proteinExistence type="predicted"/>
<evidence type="ECO:0000313" key="2">
    <source>
        <dbReference type="EMBL" id="APX72872.1"/>
    </source>
</evidence>
<dbReference type="PIRSF" id="PIRSF011911">
    <property type="entry name" value="A118_put_portal"/>
    <property type="match status" value="1"/>
</dbReference>
<keyword evidence="1" id="KW-0175">Coiled coil</keyword>
<dbReference type="AlphaFoldDB" id="A0A1P8Q4U6"/>
<evidence type="ECO:0000256" key="1">
    <source>
        <dbReference type="SAM" id="Coils"/>
    </source>
</evidence>
<reference evidence="3" key="1">
    <citation type="submission" date="2016-12" db="EMBL/GenBank/DDBJ databases">
        <authorList>
            <person name="Jung M.Y."/>
            <person name="Lee S.H."/>
        </authorList>
    </citation>
    <scope>NUCLEOTIDE SEQUENCE [LARGE SCALE GENOMIC DNA]</scope>
    <source>
        <strain evidence="3">WiKim39</strain>
    </source>
</reference>
<organism evidence="2 3">
    <name type="scientific">Companilactobacillus allii</name>
    <dbReference type="NCBI Taxonomy" id="1847728"/>
    <lineage>
        <taxon>Bacteria</taxon>
        <taxon>Bacillati</taxon>
        <taxon>Bacillota</taxon>
        <taxon>Bacilli</taxon>
        <taxon>Lactobacillales</taxon>
        <taxon>Lactobacillaceae</taxon>
        <taxon>Companilactobacillus</taxon>
    </lineage>
</organism>
<accession>A0A1P8Q4U6</accession>
<gene>
    <name evidence="2" type="ORF">BTM29_10055</name>
</gene>
<dbReference type="KEGG" id="lalw:BTM29_10055"/>
<evidence type="ECO:0008006" key="4">
    <source>
        <dbReference type="Google" id="ProtNLM"/>
    </source>
</evidence>
<keyword evidence="3" id="KW-1185">Reference proteome</keyword>
<dbReference type="Proteomes" id="UP000187499">
    <property type="component" value="Chromosome"/>
</dbReference>
<sequence length="521" mass="58866">MFNNLWSKMKVVLSKMGLIKSIESVSDVSNLLIDDGFLKNINLWNSAYKGDPFWIHKHWTSALNIQHDHTQKSLNMPKILSKKMASLVFNQKATINVNDKKDSENDETSPEQWNNDANEFVQEVLQDNYFYNNCERYLEYMFGTGGMVMRFYVANGKVKIRFATADAFYPISQDENGVTECVIASKFIKSGKSYTLLEWHLEDDSSYIIKNDLYQSVNDSTDDLGTKVELSTIYGKTVKPRSSYPKGLYSRPTFVYIKPNLANNFNYSSPLGISIYANAIDTLKQLDQAYDMLNQEMEMGRRRITVPDSMLEGKINPVTGQRESNVNFDERVYVGFSFNDTSGTDSAPAPKDITLGLRNQEIIGTINSLLDILAAQCGFSAGTFSYNNTQGMETATGVISRNSDTYQSKNSHETILEDAFKNMCISILELGKAAGLYQGSTDVEVSVNFDDSIAKDRTENANYYELVSGNKPLMPHFEAIKKSNGLTDDEAIRWLKQIREDEADGDIEDILDNHKDKEDET</sequence>
<feature type="coiled-coil region" evidence="1">
    <location>
        <begin position="276"/>
        <end position="303"/>
    </location>
</feature>
<dbReference type="InterPro" id="IPR021145">
    <property type="entry name" value="Portal_protein_SPP1_Gp6-like"/>
</dbReference>
<protein>
    <recommendedName>
        <fullName evidence="4">Capsid protein</fullName>
    </recommendedName>
</protein>
<name>A0A1P8Q4U6_9LACO</name>
<dbReference type="Pfam" id="PF05133">
    <property type="entry name" value="SPP1_portal"/>
    <property type="match status" value="1"/>
</dbReference>
<dbReference type="NCBIfam" id="TIGR01542">
    <property type="entry name" value="A118_put_portal"/>
    <property type="match status" value="1"/>
</dbReference>
<dbReference type="STRING" id="1847728.BTM29_10055"/>
<evidence type="ECO:0000313" key="3">
    <source>
        <dbReference type="Proteomes" id="UP000187499"/>
    </source>
</evidence>
<dbReference type="EMBL" id="CP019323">
    <property type="protein sequence ID" value="APX72872.1"/>
    <property type="molecule type" value="Genomic_DNA"/>
</dbReference>
<dbReference type="InterPro" id="IPR006432">
    <property type="entry name" value="Phage_portal_A118-type"/>
</dbReference>